<keyword evidence="6" id="KW-0325">Glycoprotein</keyword>
<keyword evidence="4" id="KW-0336">GPI-anchor</keyword>
<evidence type="ECO:0000256" key="7">
    <source>
        <dbReference type="ARBA" id="ARBA00023288"/>
    </source>
</evidence>
<dbReference type="GO" id="GO:0098552">
    <property type="term" value="C:side of membrane"/>
    <property type="evidence" value="ECO:0007669"/>
    <property type="project" value="UniProtKB-KW"/>
</dbReference>
<comment type="subcellular location">
    <subcellularLocation>
        <location evidence="2">Cell membrane</location>
        <topology evidence="2">Lipid-anchor</topology>
        <topology evidence="2">GPI-anchor</topology>
    </subcellularLocation>
</comment>
<proteinExistence type="predicted"/>
<evidence type="ECO:0000256" key="5">
    <source>
        <dbReference type="ARBA" id="ARBA00023136"/>
    </source>
</evidence>
<dbReference type="AlphaFoldDB" id="A0A1J0RC84"/>
<dbReference type="GO" id="GO:0042783">
    <property type="term" value="P:symbiont-mediated evasion of host immune response"/>
    <property type="evidence" value="ECO:0007669"/>
    <property type="project" value="InterPro"/>
</dbReference>
<sequence>MVSIFKEAAATDGNLARNARMIGGGGSNALQNKLTGCNPPAWDETQKEKTNVGTALDGIQTSPTVQAGQDTKGCQLTDNLNGKYAASHNPANGVEWGMGLLKVPQNGLSATNKNGKYVHEIPLLQNNAAAIKSFDDATEIDDPPTFTKTEDLKKLISSRKPADGIDKAIQQATGATETKKGEPLTDEIKGLFGDDCDDANPAFLKTLNDLKITTGTNKIEKPILEASIDDIRKQILNTITDVLQPRPVCQSNKKDTAVVPPKITETDETCGKKSTAFDCIPQCKVIGEGTNKKCVKDPNYTPKQVEGGEKKLTKCSDATMREECKNVPGTITKDKKVVCGWIEVK</sequence>
<evidence type="ECO:0000259" key="8">
    <source>
        <dbReference type="Pfam" id="PF00913"/>
    </source>
</evidence>
<protein>
    <submittedName>
        <fullName evidence="9">Variant surface glycoprotein 1125.5235</fullName>
    </submittedName>
</protein>
<dbReference type="Pfam" id="PF00913">
    <property type="entry name" value="Trypan_glycop"/>
    <property type="match status" value="1"/>
</dbReference>
<dbReference type="VEuPathDB" id="TriTrypDB:Tb427_000180300"/>
<reference evidence="9" key="1">
    <citation type="submission" date="2016-08" db="EMBL/GenBank/DDBJ databases">
        <title>VSG repertoire of Trypanosoma brucei EATRO 1125.</title>
        <authorList>
            <person name="Cross G.A."/>
        </authorList>
    </citation>
    <scope>NUCLEOTIDE SEQUENCE</scope>
    <source>
        <strain evidence="9">EATRO 1125</strain>
    </source>
</reference>
<accession>A0A1J0RC84</accession>
<evidence type="ECO:0000256" key="3">
    <source>
        <dbReference type="ARBA" id="ARBA00022475"/>
    </source>
</evidence>
<feature type="domain" description="Trypanosome variant surface glycoprotein A-type N-terminal" evidence="8">
    <location>
        <begin position="15"/>
        <end position="221"/>
    </location>
</feature>
<keyword evidence="3" id="KW-1003">Cell membrane</keyword>
<dbReference type="Gene3D" id="3.90.150.10">
    <property type="entry name" value="Variant Surface Glycoprotein, subunit A domain 1"/>
    <property type="match status" value="1"/>
</dbReference>
<keyword evidence="5" id="KW-0472">Membrane</keyword>
<evidence type="ECO:0000256" key="6">
    <source>
        <dbReference type="ARBA" id="ARBA00023180"/>
    </source>
</evidence>
<dbReference type="GO" id="GO:0005886">
    <property type="term" value="C:plasma membrane"/>
    <property type="evidence" value="ECO:0007669"/>
    <property type="project" value="UniProtKB-SubCell"/>
</dbReference>
<organism evidence="9">
    <name type="scientific">Trypanosoma brucei</name>
    <dbReference type="NCBI Taxonomy" id="5691"/>
    <lineage>
        <taxon>Eukaryota</taxon>
        <taxon>Discoba</taxon>
        <taxon>Euglenozoa</taxon>
        <taxon>Kinetoplastea</taxon>
        <taxon>Metakinetoplastina</taxon>
        <taxon>Trypanosomatida</taxon>
        <taxon>Trypanosomatidae</taxon>
        <taxon>Trypanosoma</taxon>
    </lineage>
</organism>
<evidence type="ECO:0000256" key="1">
    <source>
        <dbReference type="ARBA" id="ARBA00002523"/>
    </source>
</evidence>
<evidence type="ECO:0000256" key="2">
    <source>
        <dbReference type="ARBA" id="ARBA00004609"/>
    </source>
</evidence>
<dbReference type="InterPro" id="IPR027446">
    <property type="entry name" value="VSG_C_dom_sf"/>
</dbReference>
<dbReference type="Gene3D" id="4.10.110.20">
    <property type="entry name" value="Variant surface glycoprotein MITAT 1.2, VSG 221, C-terminal domain"/>
    <property type="match status" value="1"/>
</dbReference>
<evidence type="ECO:0000313" key="9">
    <source>
        <dbReference type="EMBL" id="APD75360.1"/>
    </source>
</evidence>
<dbReference type="InterPro" id="IPR001812">
    <property type="entry name" value="Trypano_VSG_A_N_dom"/>
</dbReference>
<evidence type="ECO:0000256" key="4">
    <source>
        <dbReference type="ARBA" id="ARBA00022622"/>
    </source>
</evidence>
<keyword evidence="7" id="KW-0449">Lipoprotein</keyword>
<dbReference type="SUPFAM" id="SSF118251">
    <property type="entry name" value="Variant surface glycoprotein MITAT 1.2, VSG 221, C-terminal domain"/>
    <property type="match status" value="1"/>
</dbReference>
<dbReference type="EMBL" id="KX701404">
    <property type="protein sequence ID" value="APD75360.1"/>
    <property type="molecule type" value="Genomic_DNA"/>
</dbReference>
<name>A0A1J0RC84_9TRYP</name>
<comment type="function">
    <text evidence="1">VSG forms a coat on the surface of the parasite. The trypanosome evades the immune response of the host by expressing a series of antigenically distinct VSGs from an estimated 1000 VSG genes.</text>
</comment>
<dbReference type="SUPFAM" id="SSF58087">
    <property type="entry name" value="Variant surface glycoprotein (N-terminal domain)"/>
    <property type="match status" value="1"/>
</dbReference>
<dbReference type="Gene3D" id="1.10.470.10">
    <property type="entry name" value="Variant Surface Glycoprotein, subunit A, domain 2"/>
    <property type="match status" value="1"/>
</dbReference>